<keyword evidence="2 4" id="KW-1005">Bacterial flagellum biogenesis</keyword>
<keyword evidence="4" id="KW-0143">Chaperone</keyword>
<comment type="subcellular location">
    <subcellularLocation>
        <location evidence="4">Cytoplasm</location>
    </subcellularLocation>
</comment>
<keyword evidence="1 4" id="KW-0963">Cytoplasm</keyword>
<evidence type="ECO:0000256" key="4">
    <source>
        <dbReference type="HAMAP-Rule" id="MF_01185"/>
    </source>
</evidence>
<protein>
    <recommendedName>
        <fullName evidence="4">Flagellar assembly factor FliW</fullName>
    </recommendedName>
</protein>
<dbReference type="PANTHER" id="PTHR39190:SF1">
    <property type="entry name" value="FLAGELLAR ASSEMBLY FACTOR FLIW"/>
    <property type="match status" value="1"/>
</dbReference>
<dbReference type="AlphaFoldDB" id="A0A841RMB2"/>
<dbReference type="RefSeq" id="WP_184245345.1">
    <property type="nucleotide sequence ID" value="NZ_BAAACU010000002.1"/>
</dbReference>
<dbReference type="InterPro" id="IPR003775">
    <property type="entry name" value="Flagellar_assembly_factor_FliW"/>
</dbReference>
<evidence type="ECO:0000313" key="6">
    <source>
        <dbReference type="Proteomes" id="UP000572212"/>
    </source>
</evidence>
<dbReference type="HAMAP" id="MF_01185">
    <property type="entry name" value="FliW"/>
    <property type="match status" value="1"/>
</dbReference>
<keyword evidence="5" id="KW-0282">Flagellum</keyword>
<evidence type="ECO:0000256" key="3">
    <source>
        <dbReference type="ARBA" id="ARBA00022845"/>
    </source>
</evidence>
<keyword evidence="5" id="KW-0969">Cilium</keyword>
<comment type="caution">
    <text evidence="5">The sequence shown here is derived from an EMBL/GenBank/DDBJ whole genome shotgun (WGS) entry which is preliminary data.</text>
</comment>
<dbReference type="Gene3D" id="2.30.290.10">
    <property type="entry name" value="BH3618-like"/>
    <property type="match status" value="1"/>
</dbReference>
<evidence type="ECO:0000313" key="5">
    <source>
        <dbReference type="EMBL" id="MBB6512285.1"/>
    </source>
</evidence>
<keyword evidence="5" id="KW-0966">Cell projection</keyword>
<organism evidence="5 6">
    <name type="scientific">Gracilibacillus halotolerans</name>
    <dbReference type="NCBI Taxonomy" id="74386"/>
    <lineage>
        <taxon>Bacteria</taxon>
        <taxon>Bacillati</taxon>
        <taxon>Bacillota</taxon>
        <taxon>Bacilli</taxon>
        <taxon>Bacillales</taxon>
        <taxon>Bacillaceae</taxon>
        <taxon>Gracilibacillus</taxon>
    </lineage>
</organism>
<keyword evidence="6" id="KW-1185">Reference proteome</keyword>
<comment type="subunit">
    <text evidence="4">Interacts with translational regulator CsrA and flagellin(s).</text>
</comment>
<dbReference type="Pfam" id="PF02623">
    <property type="entry name" value="FliW"/>
    <property type="match status" value="1"/>
</dbReference>
<reference evidence="5 6" key="1">
    <citation type="submission" date="2020-08" db="EMBL/GenBank/DDBJ databases">
        <title>Genomic Encyclopedia of Type Strains, Phase IV (KMG-IV): sequencing the most valuable type-strain genomes for metagenomic binning, comparative biology and taxonomic classification.</title>
        <authorList>
            <person name="Goeker M."/>
        </authorList>
    </citation>
    <scope>NUCLEOTIDE SEQUENCE [LARGE SCALE GENOMIC DNA]</scope>
    <source>
        <strain evidence="5 6">DSM 11805</strain>
    </source>
</reference>
<comment type="similarity">
    <text evidence="4">Belongs to the FliW family.</text>
</comment>
<dbReference type="EMBL" id="JACHON010000002">
    <property type="protein sequence ID" value="MBB6512285.1"/>
    <property type="molecule type" value="Genomic_DNA"/>
</dbReference>
<dbReference type="PANTHER" id="PTHR39190">
    <property type="entry name" value="FLAGELLAR ASSEMBLY FACTOR FLIW"/>
    <property type="match status" value="1"/>
</dbReference>
<accession>A0A841RMB2</accession>
<proteinExistence type="inferred from homology"/>
<dbReference type="NCBIfam" id="NF009793">
    <property type="entry name" value="PRK13285.1-1"/>
    <property type="match status" value="1"/>
</dbReference>
<dbReference type="InterPro" id="IPR024046">
    <property type="entry name" value="Flagellar_assmbl_FliW_dom_sf"/>
</dbReference>
<evidence type="ECO:0000256" key="1">
    <source>
        <dbReference type="ARBA" id="ARBA00022490"/>
    </source>
</evidence>
<comment type="function">
    <text evidence="4">Acts as an anti-CsrA protein, binds CsrA and prevents it from repressing translation of its target genes, one of which is flagellin. Binds to flagellin and participates in the assembly of the flagellum.</text>
</comment>
<dbReference type="GO" id="GO:0006417">
    <property type="term" value="P:regulation of translation"/>
    <property type="evidence" value="ECO:0007669"/>
    <property type="project" value="UniProtKB-KW"/>
</dbReference>
<dbReference type="SUPFAM" id="SSF141457">
    <property type="entry name" value="BH3618-like"/>
    <property type="match status" value="1"/>
</dbReference>
<sequence>MRIQTRYFGEVEVKEEDVLSFSQGLPGFPEENKFSLLALEENGLFQVLQSVNNIDPAFVVVDPFLFVKDYEFKLDDKTKEQLKLHNDEAELEVKVIVTMKDSIAKSTANLQAPIIINIKERLAKQYITNSDYTPRELIFKDSSIAKEEV</sequence>
<evidence type="ECO:0000256" key="2">
    <source>
        <dbReference type="ARBA" id="ARBA00022795"/>
    </source>
</evidence>
<dbReference type="GO" id="GO:0005737">
    <property type="term" value="C:cytoplasm"/>
    <property type="evidence" value="ECO:0007669"/>
    <property type="project" value="UniProtKB-SubCell"/>
</dbReference>
<dbReference type="Proteomes" id="UP000572212">
    <property type="component" value="Unassembled WGS sequence"/>
</dbReference>
<keyword evidence="3 4" id="KW-0810">Translation regulation</keyword>
<name>A0A841RMB2_9BACI</name>
<gene>
    <name evidence="4" type="primary">fliW</name>
    <name evidence="5" type="ORF">GGQ92_001066</name>
</gene>
<dbReference type="GO" id="GO:0044780">
    <property type="term" value="P:bacterial-type flagellum assembly"/>
    <property type="evidence" value="ECO:0007669"/>
    <property type="project" value="UniProtKB-UniRule"/>
</dbReference>